<protein>
    <recommendedName>
        <fullName evidence="21">FrrB</fullName>
    </recommendedName>
</protein>
<dbReference type="RefSeq" id="WP_004303700.1">
    <property type="nucleotide sequence ID" value="NZ_BAABYJ010000001.1"/>
</dbReference>
<dbReference type="Proteomes" id="UP000266492">
    <property type="component" value="Unassembled WGS sequence"/>
</dbReference>
<evidence type="ECO:0000313" key="8">
    <source>
        <dbReference type="EMBL" id="MDC2742092.1"/>
    </source>
</evidence>
<evidence type="ECO:0000313" key="12">
    <source>
        <dbReference type="EMBL" id="SDB77469.1"/>
    </source>
</evidence>
<evidence type="ECO:0000313" key="20">
    <source>
        <dbReference type="Proteomes" id="UP000478493"/>
    </source>
</evidence>
<accession>A0A139LKY4</accession>
<dbReference type="STRING" id="28116.Bovatus_01202"/>
<dbReference type="EMBL" id="QRVZ01000013">
    <property type="protein sequence ID" value="RGS82184.1"/>
    <property type="molecule type" value="Genomic_DNA"/>
</dbReference>
<reference evidence="10" key="3">
    <citation type="journal article" date="2018" name="Nature">
        <title>Human gut bacteria contain acquired interbacterial defence systems.</title>
        <authorList>
            <person name="Ross B.D."/>
            <person name="Verster A.J."/>
            <person name="Radey M.C."/>
            <person name="Schmidtke D.T."/>
            <person name="Pope C.E."/>
            <person name="Hoffman L.R."/>
            <person name="Hajjar A."/>
            <person name="Peterson S.B."/>
            <person name="Borenstein E."/>
            <person name="Mougous J."/>
        </authorList>
    </citation>
    <scope>NUCLEOTIDE SEQUENCE</scope>
    <source>
        <strain evidence="10">3725 D1 iv</strain>
    </source>
</reference>
<evidence type="ECO:0000313" key="6">
    <source>
        <dbReference type="EMBL" id="KAA4662134.1"/>
    </source>
</evidence>
<evidence type="ECO:0008006" key="21">
    <source>
        <dbReference type="Google" id="ProtNLM"/>
    </source>
</evidence>
<keyword evidence="19" id="KW-1185">Reference proteome</keyword>
<evidence type="ECO:0000313" key="9">
    <source>
        <dbReference type="EMBL" id="MDC7956692.1"/>
    </source>
</evidence>
<gene>
    <name evidence="11" type="ORF">DWX70_16080</name>
    <name evidence="10" type="ORF">DYI28_00255</name>
    <name evidence="5" type="ORF">F3B85_07810</name>
    <name evidence="6" type="ORF">F3B98_20470</name>
    <name evidence="4" type="ORF">F3D66_10350</name>
    <name evidence="3" type="ORF">F3D71_00635</name>
    <name evidence="2" type="ORF">F3F51_19305</name>
    <name evidence="7" type="ORF">PO240_07845</name>
    <name evidence="8" type="ORF">PO382_07620</name>
    <name evidence="9" type="ORF">PQ628_00535</name>
    <name evidence="12" type="ORF">SAMN05192581_102256</name>
</gene>
<evidence type="ECO:0000313" key="11">
    <source>
        <dbReference type="EMBL" id="RGS82184.1"/>
    </source>
</evidence>
<keyword evidence="1" id="KW-0732">Signal</keyword>
<name>A0A139LKY4_BACOV</name>
<dbReference type="Proteomes" id="UP000473905">
    <property type="component" value="Unassembled WGS sequence"/>
</dbReference>
<dbReference type="EMBL" id="VWKB01000012">
    <property type="protein sequence ID" value="KAA4099640.1"/>
    <property type="molecule type" value="Genomic_DNA"/>
</dbReference>
<dbReference type="AlphaFoldDB" id="A0A139LKY4"/>
<evidence type="ECO:0000313" key="3">
    <source>
        <dbReference type="EMBL" id="KAA3954850.1"/>
    </source>
</evidence>
<evidence type="ECO:0000313" key="5">
    <source>
        <dbReference type="EMBL" id="KAA4539882.1"/>
    </source>
</evidence>
<dbReference type="Proteomes" id="UP001219389">
    <property type="component" value="Unassembled WGS sequence"/>
</dbReference>
<dbReference type="EMBL" id="VWGP01000004">
    <property type="protein sequence ID" value="KAA4539882.1"/>
    <property type="molecule type" value="Genomic_DNA"/>
</dbReference>
<dbReference type="Proteomes" id="UP000318823">
    <property type="component" value="Chromosome"/>
</dbReference>
<organism evidence="2 18">
    <name type="scientific">Bacteroides ovatus</name>
    <dbReference type="NCBI Taxonomy" id="28116"/>
    <lineage>
        <taxon>Bacteria</taxon>
        <taxon>Pseudomonadati</taxon>
        <taxon>Bacteroidota</taxon>
        <taxon>Bacteroidia</taxon>
        <taxon>Bacteroidales</taxon>
        <taxon>Bacteroidaceae</taxon>
        <taxon>Bacteroides</taxon>
    </lineage>
</organism>
<dbReference type="Proteomes" id="UP000323717">
    <property type="component" value="Unassembled WGS sequence"/>
</dbReference>
<evidence type="ECO:0000313" key="16">
    <source>
        <dbReference type="Proteomes" id="UP000323717"/>
    </source>
</evidence>
<dbReference type="EMBL" id="VWFO01000031">
    <property type="protein sequence ID" value="KAA4662134.1"/>
    <property type="molecule type" value="Genomic_DNA"/>
</dbReference>
<evidence type="ECO:0000313" key="2">
    <source>
        <dbReference type="EMBL" id="KAA3802298.1"/>
    </source>
</evidence>
<dbReference type="EMBL" id="CP041395">
    <property type="protein sequence ID" value="QDM07273.1"/>
    <property type="molecule type" value="Genomic_DNA"/>
</dbReference>
<reference evidence="12 13" key="1">
    <citation type="submission" date="2016-10" db="EMBL/GenBank/DDBJ databases">
        <authorList>
            <person name="de Groot N.N."/>
        </authorList>
    </citation>
    <scope>NUCLEOTIDE SEQUENCE [LARGE SCALE GENOMIC DNA]</scope>
    <source>
        <strain evidence="12 13">NLAE-zl-C500</strain>
    </source>
</reference>
<dbReference type="EMBL" id="JAQNWR010000004">
    <property type="protein sequence ID" value="MDC2407780.1"/>
    <property type="molecule type" value="Genomic_DNA"/>
</dbReference>
<dbReference type="EMBL" id="VWLE01000003">
    <property type="protein sequence ID" value="KAA3954850.1"/>
    <property type="molecule type" value="Genomic_DNA"/>
</dbReference>
<reference evidence="7" key="7">
    <citation type="submission" date="2022-10" db="EMBL/GenBank/DDBJ databases">
        <title>Human gut microbiome strain richness.</title>
        <authorList>
            <person name="Chen-Liaw A."/>
        </authorList>
    </citation>
    <scope>NUCLEOTIDE SEQUENCE</scope>
    <source>
        <strain evidence="8">BSD2780120875st1_E1_BSD2780120875_150330</strain>
        <strain evidence="7">F7_m1001271B151109d0_201107</strain>
        <strain evidence="9">RTP21484st1_H8_RTP21484_190118</strain>
    </source>
</reference>
<evidence type="ECO:0000313" key="17">
    <source>
        <dbReference type="Proteomes" id="UP000435985"/>
    </source>
</evidence>
<reference evidence="11 14" key="4">
    <citation type="submission" date="2018-08" db="EMBL/GenBank/DDBJ databases">
        <title>A genome reference for cultivated species of the human gut microbiota.</title>
        <authorList>
            <person name="Zou Y."/>
            <person name="Xue W."/>
            <person name="Luo G."/>
        </authorList>
    </citation>
    <scope>NUCLEOTIDE SEQUENCE [LARGE SCALE GENOMIC DNA]</scope>
    <source>
        <strain evidence="11 14">AF20-9LB</strain>
    </source>
</reference>
<dbReference type="EMBL" id="JAQQPO010000001">
    <property type="protein sequence ID" value="MDC7956692.1"/>
    <property type="molecule type" value="Genomic_DNA"/>
</dbReference>
<evidence type="ECO:0000313" key="7">
    <source>
        <dbReference type="EMBL" id="MDC2407780.1"/>
    </source>
</evidence>
<evidence type="ECO:0000256" key="1">
    <source>
        <dbReference type="SAM" id="SignalP"/>
    </source>
</evidence>
<sequence>MKTTINKKMRVITVALLLSGLVPSTMMAQDKVEASVGADLVSGYIWRGQDLGGVSVQPSLEISYKGFSLGAWGSVGFESTDTKEFDLTLGYSIGGFSVSVTDYWFNTQVETGIDDDGETIFATNKYFKYGAHSTAHVFEAQVGYDFGPLAVNWYTNFAGADGVKENGKRAYSSYLALSAPFKLGGLDWTVDLGMVPWETTFYNGYTSGFCVSDVSLGASKDIKITDSFSVPAFAKVSVNPRTEGAYFAFGLSF</sequence>
<evidence type="ECO:0000313" key="13">
    <source>
        <dbReference type="Proteomes" id="UP000183670"/>
    </source>
</evidence>
<dbReference type="EMBL" id="FMYE01000022">
    <property type="protein sequence ID" value="SDB77469.1"/>
    <property type="molecule type" value="Genomic_DNA"/>
</dbReference>
<evidence type="ECO:0000313" key="15">
    <source>
        <dbReference type="Proteomes" id="UP000318823"/>
    </source>
</evidence>
<dbReference type="Proteomes" id="UP000183670">
    <property type="component" value="Unassembled WGS sequence"/>
</dbReference>
<reference evidence="10" key="6">
    <citation type="submission" date="2019-07" db="EMBL/GenBank/DDBJ databases">
        <authorList>
            <person name="Ross B.D."/>
            <person name="Verster A.J."/>
            <person name="Radey M.C."/>
            <person name="Schmidtke D.T."/>
            <person name="Pope C.E."/>
            <person name="Hoffman L.R."/>
            <person name="Hajjar A."/>
            <person name="Peterson S.B."/>
            <person name="Borenstein E."/>
            <person name="Mougous J.D."/>
        </authorList>
    </citation>
    <scope>NUCLEOTIDE SEQUENCE</scope>
    <source>
        <strain evidence="10">3725 D1 iv</strain>
    </source>
</reference>
<proteinExistence type="predicted"/>
<dbReference type="PATRIC" id="fig|28116.10.peg.582"/>
<evidence type="ECO:0000313" key="14">
    <source>
        <dbReference type="Proteomes" id="UP000266492"/>
    </source>
</evidence>
<dbReference type="Proteomes" id="UP001215078">
    <property type="component" value="Unassembled WGS sequence"/>
</dbReference>
<feature type="signal peptide" evidence="1">
    <location>
        <begin position="1"/>
        <end position="28"/>
    </location>
</feature>
<dbReference type="Proteomes" id="UP000460135">
    <property type="component" value="Unassembled WGS sequence"/>
</dbReference>
<dbReference type="EMBL" id="VWLX01000015">
    <property type="protein sequence ID" value="KAA3802298.1"/>
    <property type="molecule type" value="Genomic_DNA"/>
</dbReference>
<dbReference type="Proteomes" id="UP000478493">
    <property type="component" value="Unassembled WGS sequence"/>
</dbReference>
<dbReference type="Proteomes" id="UP000435985">
    <property type="component" value="Unassembled WGS sequence"/>
</dbReference>
<evidence type="ECO:0000313" key="10">
    <source>
        <dbReference type="EMBL" id="QDM07273.1"/>
    </source>
</evidence>
<evidence type="ECO:0000313" key="19">
    <source>
        <dbReference type="Proteomes" id="UP000473905"/>
    </source>
</evidence>
<reference evidence="15" key="2">
    <citation type="journal article" date="2018" name="J. Anim. Genet.">
        <title>Acquired interbacterial defense systems protect against interspecies antagonism in the human gut microbiome.</title>
        <authorList>
            <person name="Ross B.D."/>
            <person name="Verster A.J."/>
            <person name="Radey M.C."/>
            <person name="Schmidtke D.T."/>
            <person name="Pope C.E."/>
            <person name="Hoffman L.R."/>
            <person name="Hajjar A."/>
            <person name="Peterson S.B."/>
            <person name="Borenstein E."/>
            <person name="Mougous J."/>
        </authorList>
    </citation>
    <scope>NUCLEOTIDE SEQUENCE [LARGE SCALE GENOMIC DNA]</scope>
    <source>
        <strain evidence="15">3725 D1 iv</strain>
    </source>
</reference>
<evidence type="ECO:0000313" key="4">
    <source>
        <dbReference type="EMBL" id="KAA4099640.1"/>
    </source>
</evidence>
<dbReference type="Proteomes" id="UP001214017">
    <property type="component" value="Unassembled WGS sequence"/>
</dbReference>
<feature type="chain" id="PRO_5014531321" description="FrrB" evidence="1">
    <location>
        <begin position="29"/>
        <end position="253"/>
    </location>
</feature>
<reference evidence="16 17" key="5">
    <citation type="journal article" date="2019" name="Nat. Med.">
        <title>A library of human gut bacterial isolates paired with longitudinal multiomics data enables mechanistic microbiome research.</title>
        <authorList>
            <person name="Poyet M."/>
            <person name="Groussin M."/>
            <person name="Gibbons S.M."/>
            <person name="Avila-Pacheco J."/>
            <person name="Jiang X."/>
            <person name="Kearney S.M."/>
            <person name="Perrotta A.R."/>
            <person name="Berdy B."/>
            <person name="Zhao S."/>
            <person name="Lieberman T.D."/>
            <person name="Swanson P.K."/>
            <person name="Smith M."/>
            <person name="Roesemann S."/>
            <person name="Alexander J.E."/>
            <person name="Rich S.A."/>
            <person name="Livny J."/>
            <person name="Vlamakis H."/>
            <person name="Clish C."/>
            <person name="Bullock K."/>
            <person name="Deik A."/>
            <person name="Scott J."/>
            <person name="Pierce K.A."/>
            <person name="Xavier R.J."/>
            <person name="Alm E.J."/>
        </authorList>
    </citation>
    <scope>NUCLEOTIDE SEQUENCE [LARGE SCALE GENOMIC DNA]</scope>
    <source>
        <strain evidence="4 19">BIOML-A134</strain>
        <strain evidence="6 17">BIOML-A14</strain>
        <strain evidence="3 16">BIOML-A163</strain>
        <strain evidence="2 18">BIOML-A183</strain>
        <strain evidence="5 20">BIOML-A41</strain>
    </source>
</reference>
<dbReference type="EMBL" id="JAQNZF010000008">
    <property type="protein sequence ID" value="MDC2742092.1"/>
    <property type="molecule type" value="Genomic_DNA"/>
</dbReference>
<evidence type="ECO:0000313" key="18">
    <source>
        <dbReference type="Proteomes" id="UP000460135"/>
    </source>
</evidence>